<dbReference type="Proteomes" id="UP000187404">
    <property type="component" value="Unassembled WGS sequence"/>
</dbReference>
<evidence type="ECO:0000256" key="1">
    <source>
        <dbReference type="SAM" id="MobiDB-lite"/>
    </source>
</evidence>
<accession>A0A1Q9JJ33</accession>
<dbReference type="EMBL" id="MJIE01000001">
    <property type="protein sequence ID" value="OLR56228.1"/>
    <property type="molecule type" value="Genomic_DNA"/>
</dbReference>
<dbReference type="OrthoDB" id="1631698at2"/>
<organism evidence="2 3">
    <name type="scientific">Hornefia porci</name>
    <dbReference type="NCBI Taxonomy" id="2652292"/>
    <lineage>
        <taxon>Bacteria</taxon>
        <taxon>Bacillati</taxon>
        <taxon>Bacillota</taxon>
        <taxon>Clostridia</taxon>
        <taxon>Peptostreptococcales</taxon>
        <taxon>Anaerovoracaceae</taxon>
        <taxon>Hornefia</taxon>
    </lineage>
</organism>
<evidence type="ECO:0000313" key="2">
    <source>
        <dbReference type="EMBL" id="OLR56228.1"/>
    </source>
</evidence>
<name>A0A1Q9JJ33_9FIRM</name>
<protein>
    <submittedName>
        <fullName evidence="2">Uncharacterized protein</fullName>
    </submittedName>
</protein>
<feature type="region of interest" description="Disordered" evidence="1">
    <location>
        <begin position="102"/>
        <end position="124"/>
    </location>
</feature>
<sequence length="124" mass="13910">MGKVTYGQSGYVGSSMSVRAVEAYESGEKPKSRWTKAAMLATLEKWCKEADRVMLPEVAKLKKPDMFACCFCCTSWHHTGKYANITEFYGVDEARADNFSRPMTDEEAAESESQHYCEHTGTLS</sequence>
<dbReference type="STRING" id="1261640.BHK98_09220"/>
<gene>
    <name evidence="2" type="ORF">BHK98_09220</name>
</gene>
<comment type="caution">
    <text evidence="2">The sequence shown here is derived from an EMBL/GenBank/DDBJ whole genome shotgun (WGS) entry which is preliminary data.</text>
</comment>
<evidence type="ECO:0000313" key="3">
    <source>
        <dbReference type="Proteomes" id="UP000187404"/>
    </source>
</evidence>
<proteinExistence type="predicted"/>
<dbReference type="AlphaFoldDB" id="A0A1Q9JJ33"/>
<reference evidence="2 3" key="1">
    <citation type="journal article" date="2016" name="Appl. Environ. Microbiol.">
        <title>Function and Phylogeny of Bacterial Butyryl Coenzyme A:Acetate Transferases and Their Diversity in the Proximal Colon of Swine.</title>
        <authorList>
            <person name="Trachsel J."/>
            <person name="Bayles D.O."/>
            <person name="Looft T."/>
            <person name="Levine U.Y."/>
            <person name="Allen H.K."/>
        </authorList>
    </citation>
    <scope>NUCLEOTIDE SEQUENCE [LARGE SCALE GENOMIC DNA]</scope>
    <source>
        <strain evidence="2 3">68-3-10</strain>
    </source>
</reference>
<keyword evidence="3" id="KW-1185">Reference proteome</keyword>